<evidence type="ECO:0000256" key="1">
    <source>
        <dbReference type="SAM" id="MobiDB-lite"/>
    </source>
</evidence>
<protein>
    <submittedName>
        <fullName evidence="2">Uncharacterized protein</fullName>
    </submittedName>
</protein>
<accession>A9H4A3</accession>
<dbReference type="EMBL" id="AM889285">
    <property type="protein sequence ID" value="CAP57412.1"/>
    <property type="molecule type" value="Genomic_DNA"/>
</dbReference>
<organism evidence="2 3">
    <name type="scientific">Gluconacetobacter diazotrophicus (strain ATCC 49037 / DSM 5601 / CCUG 37298 / CIP 103539 / LMG 7603 / PAl5)</name>
    <dbReference type="NCBI Taxonomy" id="272568"/>
    <lineage>
        <taxon>Bacteria</taxon>
        <taxon>Pseudomonadati</taxon>
        <taxon>Pseudomonadota</taxon>
        <taxon>Alphaproteobacteria</taxon>
        <taxon>Acetobacterales</taxon>
        <taxon>Acetobacteraceae</taxon>
        <taxon>Gluconacetobacter</taxon>
    </lineage>
</organism>
<keyword evidence="3" id="KW-1185">Reference proteome</keyword>
<evidence type="ECO:0000313" key="2">
    <source>
        <dbReference type="EMBL" id="CAP57412.1"/>
    </source>
</evidence>
<dbReference type="Proteomes" id="UP000001176">
    <property type="component" value="Chromosome"/>
</dbReference>
<gene>
    <name evidence="2" type="ordered locus">GDI3469</name>
</gene>
<feature type="compositionally biased region" description="Basic residues" evidence="1">
    <location>
        <begin position="1"/>
        <end position="12"/>
    </location>
</feature>
<dbReference type="AlphaFoldDB" id="A9H4A3"/>
<name>A9H4A3_GLUDA</name>
<evidence type="ECO:0000313" key="3">
    <source>
        <dbReference type="Proteomes" id="UP000001176"/>
    </source>
</evidence>
<reference evidence="2 3" key="1">
    <citation type="journal article" date="2009" name="BMC Genomics">
        <title>Complete genome sequence of the sugarcane nitrogen-fixing endophyte Gluconacetobacter diazotrophicus Pal5.</title>
        <authorList>
            <person name="Bertalan M."/>
            <person name="Albano R."/>
            <person name="Padua V."/>
            <person name="Rouws L."/>
            <person name="Rojas C."/>
            <person name="Hemerly A."/>
            <person name="Teixeira K."/>
            <person name="Schwab S."/>
            <person name="Araujo J."/>
            <person name="Oliveira A."/>
            <person name="Franca L."/>
            <person name="Magalhaes V."/>
            <person name="Alqueres S."/>
            <person name="Cardoso A."/>
            <person name="Almeida W."/>
            <person name="Loureiro M.M."/>
            <person name="Nogueira E."/>
            <person name="Cidade D."/>
            <person name="Oliveira D."/>
            <person name="Simao T."/>
            <person name="Macedo J."/>
            <person name="Valadao A."/>
            <person name="Dreschsel M."/>
            <person name="Freitas F."/>
            <person name="Vidal M."/>
            <person name="Guedes H."/>
            <person name="Rodrigues E."/>
            <person name="Meneses C."/>
            <person name="Brioso P."/>
            <person name="Pozzer L."/>
            <person name="Figueiredo D."/>
            <person name="Montano H."/>
            <person name="Junior J."/>
            <person name="Filho G."/>
            <person name="Flores V."/>
            <person name="Ferreira B."/>
            <person name="Branco A."/>
            <person name="Gonzalez P."/>
            <person name="Guillobel H."/>
            <person name="Lemos M."/>
            <person name="Seibel L."/>
            <person name="Macedo J."/>
            <person name="Alves-Ferreira M."/>
            <person name="Sachetto-Martins G."/>
            <person name="Coelho A."/>
            <person name="Santos E."/>
            <person name="Amaral G."/>
            <person name="Neves A."/>
            <person name="Pacheco A.B."/>
            <person name="Carvalho D."/>
            <person name="Lery L."/>
            <person name="Bisch P."/>
            <person name="Rossle S.C."/>
            <person name="Urmenyi T."/>
            <person name="Kruger W.V."/>
            <person name="Martins O."/>
            <person name="Baldani J.I."/>
            <person name="Ferreira P.C."/>
        </authorList>
    </citation>
    <scope>NUCLEOTIDE SEQUENCE [LARGE SCALE GENOMIC DNA]</scope>
    <source>
        <strain evidence="3">ATCC 49037 / DSM 5601 / CCUG 37298 / CIP 103539 / LMG 7603 / PAl5</strain>
    </source>
</reference>
<sequence>MVLVRRHGHHGFRAGNGAIPPMEGPLVEGPRAARSNRKVPGWETGQITRAKLTAAASFRT</sequence>
<proteinExistence type="predicted"/>
<feature type="region of interest" description="Disordered" evidence="1">
    <location>
        <begin position="1"/>
        <end position="39"/>
    </location>
</feature>
<dbReference type="KEGG" id="gdi:GDI3469"/>